<name>A0A9N7R4T6_STRHE</name>
<dbReference type="AlphaFoldDB" id="A0A9N7R4T6"/>
<gene>
    <name evidence="4" type="ORF">SHERM_12526</name>
</gene>
<dbReference type="EMBL" id="CACSLK010008332">
    <property type="protein sequence ID" value="CAA0811319.1"/>
    <property type="molecule type" value="Genomic_DNA"/>
</dbReference>
<evidence type="ECO:0000259" key="3">
    <source>
        <dbReference type="SMART" id="SM00856"/>
    </source>
</evidence>
<evidence type="ECO:0000313" key="4">
    <source>
        <dbReference type="EMBL" id="CAA0811319.1"/>
    </source>
</evidence>
<keyword evidence="1 2" id="KW-0732">Signal</keyword>
<dbReference type="SUPFAM" id="SSF101148">
    <property type="entry name" value="Plant invertase/pectin methylesterase inhibitor"/>
    <property type="match status" value="1"/>
</dbReference>
<proteinExistence type="predicted"/>
<dbReference type="Pfam" id="PF04043">
    <property type="entry name" value="PMEI"/>
    <property type="match status" value="1"/>
</dbReference>
<feature type="signal peptide" evidence="2">
    <location>
        <begin position="1"/>
        <end position="20"/>
    </location>
</feature>
<reference evidence="4" key="1">
    <citation type="submission" date="2019-12" db="EMBL/GenBank/DDBJ databases">
        <authorList>
            <person name="Scholes J."/>
        </authorList>
    </citation>
    <scope>NUCLEOTIDE SEQUENCE</scope>
</reference>
<accession>A0A9N7R4T6</accession>
<evidence type="ECO:0000256" key="1">
    <source>
        <dbReference type="ARBA" id="ARBA00022729"/>
    </source>
</evidence>
<dbReference type="NCBIfam" id="TIGR01614">
    <property type="entry name" value="PME_inhib"/>
    <property type="match status" value="1"/>
</dbReference>
<dbReference type="SMART" id="SM00856">
    <property type="entry name" value="PMEI"/>
    <property type="match status" value="1"/>
</dbReference>
<dbReference type="OrthoDB" id="883701at2759"/>
<protein>
    <recommendedName>
        <fullName evidence="3">Pectinesterase inhibitor domain-containing protein</fullName>
    </recommendedName>
</protein>
<keyword evidence="5" id="KW-1185">Reference proteome</keyword>
<comment type="caution">
    <text evidence="4">The sequence shown here is derived from an EMBL/GenBank/DDBJ whole genome shotgun (WGS) entry which is preliminary data.</text>
</comment>
<organism evidence="4 5">
    <name type="scientific">Striga hermonthica</name>
    <name type="common">Purple witchweed</name>
    <name type="synonym">Buchnera hermonthica</name>
    <dbReference type="NCBI Taxonomy" id="68872"/>
    <lineage>
        <taxon>Eukaryota</taxon>
        <taxon>Viridiplantae</taxon>
        <taxon>Streptophyta</taxon>
        <taxon>Embryophyta</taxon>
        <taxon>Tracheophyta</taxon>
        <taxon>Spermatophyta</taxon>
        <taxon>Magnoliopsida</taxon>
        <taxon>eudicotyledons</taxon>
        <taxon>Gunneridae</taxon>
        <taxon>Pentapetalae</taxon>
        <taxon>asterids</taxon>
        <taxon>lamiids</taxon>
        <taxon>Lamiales</taxon>
        <taxon>Orobanchaceae</taxon>
        <taxon>Buchnereae</taxon>
        <taxon>Striga</taxon>
    </lineage>
</organism>
<sequence length="164" mass="17167">MTSSLHIILAILFLCITSRADLISDVCSKSVDPAFCTRTLRTDPAARAAPDLRSLGRVVVVRAKSAARVVVYVSASVGGQIGGTCVETSRDAIDNLNESSKALRRPGRVAVGDLQTKASAALSDVATCDDEYEDSGRPEPAKLKAATAKAQGIISILLVIANQL</sequence>
<dbReference type="PANTHER" id="PTHR31080:SF248">
    <property type="entry name" value="PECTINESTERASE INHIBITOR-LIKE"/>
    <property type="match status" value="1"/>
</dbReference>
<dbReference type="Proteomes" id="UP001153555">
    <property type="component" value="Unassembled WGS sequence"/>
</dbReference>
<evidence type="ECO:0000256" key="2">
    <source>
        <dbReference type="SAM" id="SignalP"/>
    </source>
</evidence>
<dbReference type="InterPro" id="IPR051955">
    <property type="entry name" value="PME_Inhibitor"/>
</dbReference>
<dbReference type="InterPro" id="IPR006501">
    <property type="entry name" value="Pectinesterase_inhib_dom"/>
</dbReference>
<evidence type="ECO:0000313" key="5">
    <source>
        <dbReference type="Proteomes" id="UP001153555"/>
    </source>
</evidence>
<dbReference type="PANTHER" id="PTHR31080">
    <property type="entry name" value="PECTINESTERASE INHIBITOR-LIKE"/>
    <property type="match status" value="1"/>
</dbReference>
<feature type="chain" id="PRO_5040197165" description="Pectinesterase inhibitor domain-containing protein" evidence="2">
    <location>
        <begin position="21"/>
        <end position="164"/>
    </location>
</feature>
<dbReference type="Gene3D" id="1.20.140.40">
    <property type="entry name" value="Invertase/pectin methylesterase inhibitor family protein"/>
    <property type="match status" value="1"/>
</dbReference>
<feature type="domain" description="Pectinesterase inhibitor" evidence="3">
    <location>
        <begin position="18"/>
        <end position="160"/>
    </location>
</feature>
<dbReference type="InterPro" id="IPR035513">
    <property type="entry name" value="Invertase/methylesterase_inhib"/>
</dbReference>
<dbReference type="GO" id="GO:0004857">
    <property type="term" value="F:enzyme inhibitor activity"/>
    <property type="evidence" value="ECO:0007669"/>
    <property type="project" value="InterPro"/>
</dbReference>